<dbReference type="EMBL" id="HG917869">
    <property type="protein sequence ID" value="CDM70155.1"/>
    <property type="molecule type" value="Genomic_DNA"/>
</dbReference>
<feature type="transmembrane region" description="Helical" evidence="1">
    <location>
        <begin position="57"/>
        <end position="75"/>
    </location>
</feature>
<dbReference type="KEGG" id="clt:CM240_3038"/>
<dbReference type="GO" id="GO:0005886">
    <property type="term" value="C:plasma membrane"/>
    <property type="evidence" value="ECO:0007669"/>
    <property type="project" value="TreeGrafter"/>
</dbReference>
<dbReference type="PANTHER" id="PTHR34989">
    <property type="entry name" value="PROTEIN HDED"/>
    <property type="match status" value="1"/>
</dbReference>
<protein>
    <submittedName>
        <fullName evidence="2">Putative membrane protein</fullName>
    </submittedName>
</protein>
<dbReference type="RefSeq" id="WP_044040304.1">
    <property type="nucleotide sequence ID" value="NZ_HG917869.1"/>
</dbReference>
<feature type="transmembrane region" description="Helical" evidence="1">
    <location>
        <begin position="31"/>
        <end position="50"/>
    </location>
</feature>
<accession>W6SK34</accession>
<proteinExistence type="predicted"/>
<evidence type="ECO:0000256" key="1">
    <source>
        <dbReference type="SAM" id="Phobius"/>
    </source>
</evidence>
<dbReference type="InterPro" id="IPR052712">
    <property type="entry name" value="Acid_resist_chaperone_HdeD"/>
</dbReference>
<dbReference type="Pfam" id="PF03729">
    <property type="entry name" value="DUF308"/>
    <property type="match status" value="2"/>
</dbReference>
<dbReference type="PANTHER" id="PTHR34989:SF1">
    <property type="entry name" value="PROTEIN HDED"/>
    <property type="match status" value="1"/>
</dbReference>
<dbReference type="Proteomes" id="UP000019426">
    <property type="component" value="Chromosome M2/40_rep2"/>
</dbReference>
<keyword evidence="1" id="KW-1133">Transmembrane helix</keyword>
<organism evidence="2 3">
    <name type="scientific">Clostridium bornimense</name>
    <dbReference type="NCBI Taxonomy" id="1216932"/>
    <lineage>
        <taxon>Bacteria</taxon>
        <taxon>Bacillati</taxon>
        <taxon>Bacillota</taxon>
        <taxon>Clostridia</taxon>
        <taxon>Eubacteriales</taxon>
        <taxon>Clostridiaceae</taxon>
        <taxon>Clostridium</taxon>
    </lineage>
</organism>
<keyword evidence="3" id="KW-1185">Reference proteome</keyword>
<keyword evidence="1" id="KW-0472">Membrane</keyword>
<dbReference type="eggNOG" id="COG3247">
    <property type="taxonomic scope" value="Bacteria"/>
</dbReference>
<reference evidence="2 3" key="1">
    <citation type="submission" date="2013-11" db="EMBL/GenBank/DDBJ databases">
        <title>Complete genome sequence of Clostridum sp. M2/40.</title>
        <authorList>
            <person name="Wibberg D."/>
            <person name="Puehler A."/>
            <person name="Schlueter A."/>
        </authorList>
    </citation>
    <scope>NUCLEOTIDE SEQUENCE [LARGE SCALE GENOMIC DNA]</scope>
    <source>
        <strain evidence="3">M2/40</strain>
    </source>
</reference>
<dbReference type="AlphaFoldDB" id="W6SK34"/>
<feature type="transmembrane region" description="Helical" evidence="1">
    <location>
        <begin position="109"/>
        <end position="129"/>
    </location>
</feature>
<feature type="transmembrane region" description="Helical" evidence="1">
    <location>
        <begin position="81"/>
        <end position="102"/>
    </location>
</feature>
<keyword evidence="1" id="KW-0812">Transmembrane</keyword>
<feature type="transmembrane region" description="Helical" evidence="1">
    <location>
        <begin position="7"/>
        <end position="25"/>
    </location>
</feature>
<dbReference type="STRING" id="1216932.CM240_3038"/>
<dbReference type="PATRIC" id="fig|1216932.3.peg.3006"/>
<sequence length="160" mass="18144">MRYMLSRIFMLEGIILGILGLLFLFNPIESMFIFTDIAGWFFILLAILSILKIPRDILMGIIDLVIGLILIIMPIDTIGVLIISYGMWSLIKGIYLLIMFFTNKNTRSGIFILYSVVTIIFGIIILSNLATGYMILPYVIGIYFVLSAISEIFIGFRFGH</sequence>
<feature type="transmembrane region" description="Helical" evidence="1">
    <location>
        <begin position="135"/>
        <end position="156"/>
    </location>
</feature>
<name>W6SK34_9CLOT</name>
<dbReference type="HOGENOM" id="CLU_137255_0_0_9"/>
<evidence type="ECO:0000313" key="3">
    <source>
        <dbReference type="Proteomes" id="UP000019426"/>
    </source>
</evidence>
<gene>
    <name evidence="2" type="ORF">CM240_3038</name>
</gene>
<dbReference type="InterPro" id="IPR005325">
    <property type="entry name" value="DUF308_memb"/>
</dbReference>
<evidence type="ECO:0000313" key="2">
    <source>
        <dbReference type="EMBL" id="CDM70155.1"/>
    </source>
</evidence>